<dbReference type="InterPro" id="IPR017871">
    <property type="entry name" value="ABC_transporter-like_CS"/>
</dbReference>
<dbReference type="CDD" id="cd03255">
    <property type="entry name" value="ABC_MJ0796_LolCDE_FtsE"/>
    <property type="match status" value="1"/>
</dbReference>
<dbReference type="Proteomes" id="UP000192602">
    <property type="component" value="Unassembled WGS sequence"/>
</dbReference>
<protein>
    <submittedName>
        <fullName evidence="5">Cell division transport system ATP-binding protein</fullName>
    </submittedName>
</protein>
<dbReference type="EMBL" id="FWWZ01000001">
    <property type="protein sequence ID" value="SMC09529.1"/>
    <property type="molecule type" value="Genomic_DNA"/>
</dbReference>
<name>A0A1W1WTL4_9BACT</name>
<dbReference type="GO" id="GO:0022857">
    <property type="term" value="F:transmembrane transporter activity"/>
    <property type="evidence" value="ECO:0007669"/>
    <property type="project" value="TreeGrafter"/>
</dbReference>
<dbReference type="InterPro" id="IPR017911">
    <property type="entry name" value="MacB-like_ATP-bd"/>
</dbReference>
<keyword evidence="3 5" id="KW-0067">ATP-binding</keyword>
<gene>
    <name evidence="5" type="ORF">SAMN05660197_1346</name>
</gene>
<dbReference type="SMART" id="SM00382">
    <property type="entry name" value="AAA"/>
    <property type="match status" value="1"/>
</dbReference>
<dbReference type="GO" id="GO:0005886">
    <property type="term" value="C:plasma membrane"/>
    <property type="evidence" value="ECO:0007669"/>
    <property type="project" value="TreeGrafter"/>
</dbReference>
<dbReference type="PANTHER" id="PTHR24220:SF86">
    <property type="entry name" value="ABC TRANSPORTER ABCH.1"/>
    <property type="match status" value="1"/>
</dbReference>
<keyword evidence="1" id="KW-0813">Transport</keyword>
<evidence type="ECO:0000259" key="4">
    <source>
        <dbReference type="PROSITE" id="PS50893"/>
    </source>
</evidence>
<dbReference type="GO" id="GO:0016887">
    <property type="term" value="F:ATP hydrolysis activity"/>
    <property type="evidence" value="ECO:0007669"/>
    <property type="project" value="InterPro"/>
</dbReference>
<feature type="domain" description="ABC transporter" evidence="4">
    <location>
        <begin position="6"/>
        <end position="223"/>
    </location>
</feature>
<evidence type="ECO:0000256" key="3">
    <source>
        <dbReference type="ARBA" id="ARBA00022840"/>
    </source>
</evidence>
<dbReference type="PANTHER" id="PTHR24220">
    <property type="entry name" value="IMPORT ATP-BINDING PROTEIN"/>
    <property type="match status" value="1"/>
</dbReference>
<dbReference type="InterPro" id="IPR003593">
    <property type="entry name" value="AAA+_ATPase"/>
</dbReference>
<dbReference type="STRING" id="1069081.SAMN05660197_1346"/>
<dbReference type="OrthoDB" id="9814623at2"/>
<dbReference type="InterPro" id="IPR015854">
    <property type="entry name" value="ABC_transpr_LolD-like"/>
</dbReference>
<keyword evidence="2" id="KW-0547">Nucleotide-binding</keyword>
<dbReference type="RefSeq" id="WP_084275752.1">
    <property type="nucleotide sequence ID" value="NZ_AP026671.1"/>
</dbReference>
<organism evidence="5 6">
    <name type="scientific">Nitratiruptor tergarcus DSM 16512</name>
    <dbReference type="NCBI Taxonomy" id="1069081"/>
    <lineage>
        <taxon>Bacteria</taxon>
        <taxon>Pseudomonadati</taxon>
        <taxon>Campylobacterota</taxon>
        <taxon>Epsilonproteobacteria</taxon>
        <taxon>Nautiliales</taxon>
        <taxon>Nitratiruptoraceae</taxon>
        <taxon>Nitratiruptor</taxon>
    </lineage>
</organism>
<dbReference type="GO" id="GO:0005524">
    <property type="term" value="F:ATP binding"/>
    <property type="evidence" value="ECO:0007669"/>
    <property type="project" value="UniProtKB-KW"/>
</dbReference>
<keyword evidence="5" id="KW-0132">Cell division</keyword>
<evidence type="ECO:0000313" key="6">
    <source>
        <dbReference type="Proteomes" id="UP000192602"/>
    </source>
</evidence>
<dbReference type="PROSITE" id="PS50893">
    <property type="entry name" value="ABC_TRANSPORTER_2"/>
    <property type="match status" value="1"/>
</dbReference>
<evidence type="ECO:0000256" key="1">
    <source>
        <dbReference type="ARBA" id="ARBA00022448"/>
    </source>
</evidence>
<dbReference type="InterPro" id="IPR003439">
    <property type="entry name" value="ABC_transporter-like_ATP-bd"/>
</dbReference>
<dbReference type="GO" id="GO:0051301">
    <property type="term" value="P:cell division"/>
    <property type="evidence" value="ECO:0007669"/>
    <property type="project" value="UniProtKB-KW"/>
</dbReference>
<dbReference type="Gene3D" id="3.40.50.300">
    <property type="entry name" value="P-loop containing nucleotide triphosphate hydrolases"/>
    <property type="match status" value="1"/>
</dbReference>
<dbReference type="PROSITE" id="PS00211">
    <property type="entry name" value="ABC_TRANSPORTER_1"/>
    <property type="match status" value="1"/>
</dbReference>
<evidence type="ECO:0000256" key="2">
    <source>
        <dbReference type="ARBA" id="ARBA00022741"/>
    </source>
</evidence>
<accession>A0A1W1WTL4</accession>
<keyword evidence="5" id="KW-0131">Cell cycle</keyword>
<reference evidence="6" key="1">
    <citation type="submission" date="2017-04" db="EMBL/GenBank/DDBJ databases">
        <authorList>
            <person name="Varghese N."/>
            <person name="Submissions S."/>
        </authorList>
    </citation>
    <scope>NUCLEOTIDE SEQUENCE [LARGE SCALE GENOMIC DNA]</scope>
    <source>
        <strain evidence="6">DSM 16512</strain>
    </source>
</reference>
<dbReference type="Pfam" id="PF00005">
    <property type="entry name" value="ABC_tran"/>
    <property type="match status" value="1"/>
</dbReference>
<evidence type="ECO:0000313" key="5">
    <source>
        <dbReference type="EMBL" id="SMC09529.1"/>
    </source>
</evidence>
<dbReference type="AlphaFoldDB" id="A0A1W1WTL4"/>
<keyword evidence="6" id="KW-1185">Reference proteome</keyword>
<dbReference type="InterPro" id="IPR027417">
    <property type="entry name" value="P-loop_NTPase"/>
</dbReference>
<dbReference type="SUPFAM" id="SSF52540">
    <property type="entry name" value="P-loop containing nucleoside triphosphate hydrolases"/>
    <property type="match status" value="1"/>
</dbReference>
<sequence>MSKNVIVAKDLYLEYKKDTPIIKDSTFSIKSGSFVFITGPSGSGKSTLLKSFYGELKPKQGILQIGGVSLNDISTSKLAFLRKYLGIIFQDYKLIEEWTVKKNVMLPLLIAGYSKNVCEAQTARLLRHVHLTGKENYYPPELSGGEQQRVAMARALAHNPVIILADEPTGNLDEYSSRVIWGLLESANEQLGTTVVVVTHSIPTSLKVPFKHFYIEDGKVYEIS</sequence>
<proteinExistence type="predicted"/>